<feature type="region of interest" description="Disordered" evidence="1">
    <location>
        <begin position="482"/>
        <end position="550"/>
    </location>
</feature>
<accession>A0A7E5W8A1</accession>
<dbReference type="AlphaFoldDB" id="A0A7E5W8A1"/>
<dbReference type="OrthoDB" id="7481901at2759"/>
<feature type="compositionally biased region" description="Polar residues" evidence="1">
    <location>
        <begin position="258"/>
        <end position="279"/>
    </location>
</feature>
<feature type="compositionally biased region" description="Basic and acidic residues" evidence="1">
    <location>
        <begin position="836"/>
        <end position="849"/>
    </location>
</feature>
<keyword evidence="2" id="KW-1185">Reference proteome</keyword>
<dbReference type="GeneID" id="113500318"/>
<evidence type="ECO:0000313" key="2">
    <source>
        <dbReference type="Proteomes" id="UP000322000"/>
    </source>
</evidence>
<feature type="region of interest" description="Disordered" evidence="1">
    <location>
        <begin position="254"/>
        <end position="296"/>
    </location>
</feature>
<feature type="compositionally biased region" description="Basic and acidic residues" evidence="1">
    <location>
        <begin position="96"/>
        <end position="105"/>
    </location>
</feature>
<feature type="region of interest" description="Disordered" evidence="1">
    <location>
        <begin position="96"/>
        <end position="121"/>
    </location>
</feature>
<feature type="compositionally biased region" description="Polar residues" evidence="1">
    <location>
        <begin position="482"/>
        <end position="510"/>
    </location>
</feature>
<reference evidence="3" key="1">
    <citation type="submission" date="2025-08" db="UniProtKB">
        <authorList>
            <consortium name="RefSeq"/>
        </authorList>
    </citation>
    <scope>IDENTIFICATION</scope>
</reference>
<proteinExistence type="predicted"/>
<feature type="region of interest" description="Disordered" evidence="1">
    <location>
        <begin position="810"/>
        <end position="856"/>
    </location>
</feature>
<feature type="compositionally biased region" description="Polar residues" evidence="1">
    <location>
        <begin position="108"/>
        <end position="121"/>
    </location>
</feature>
<evidence type="ECO:0000256" key="1">
    <source>
        <dbReference type="SAM" id="MobiDB-lite"/>
    </source>
</evidence>
<feature type="compositionally biased region" description="Acidic residues" evidence="1">
    <location>
        <begin position="823"/>
        <end position="835"/>
    </location>
</feature>
<organism evidence="2 3">
    <name type="scientific">Trichoplusia ni</name>
    <name type="common">Cabbage looper</name>
    <dbReference type="NCBI Taxonomy" id="7111"/>
    <lineage>
        <taxon>Eukaryota</taxon>
        <taxon>Metazoa</taxon>
        <taxon>Ecdysozoa</taxon>
        <taxon>Arthropoda</taxon>
        <taxon>Hexapoda</taxon>
        <taxon>Insecta</taxon>
        <taxon>Pterygota</taxon>
        <taxon>Neoptera</taxon>
        <taxon>Endopterygota</taxon>
        <taxon>Lepidoptera</taxon>
        <taxon>Glossata</taxon>
        <taxon>Ditrysia</taxon>
        <taxon>Noctuoidea</taxon>
        <taxon>Noctuidae</taxon>
        <taxon>Plusiinae</taxon>
        <taxon>Trichoplusia</taxon>
    </lineage>
</organism>
<feature type="compositionally biased region" description="Basic and acidic residues" evidence="1">
    <location>
        <begin position="337"/>
        <end position="383"/>
    </location>
</feature>
<dbReference type="InParanoid" id="A0A7E5W8A1"/>
<name>A0A7E5W8A1_TRINI</name>
<feature type="region of interest" description="Disordered" evidence="1">
    <location>
        <begin position="321"/>
        <end position="422"/>
    </location>
</feature>
<dbReference type="RefSeq" id="XP_026736864.1">
    <property type="nucleotide sequence ID" value="XM_026881063.1"/>
</dbReference>
<feature type="compositionally biased region" description="Low complexity" evidence="1">
    <location>
        <begin position="763"/>
        <end position="772"/>
    </location>
</feature>
<gene>
    <name evidence="3" type="primary">LOC113500318</name>
</gene>
<feature type="region of interest" description="Disordered" evidence="1">
    <location>
        <begin position="165"/>
        <end position="184"/>
    </location>
</feature>
<dbReference type="KEGG" id="tnl:113500318"/>
<dbReference type="Proteomes" id="UP000322000">
    <property type="component" value="Chromosome 13"/>
</dbReference>
<sequence length="1114" mass="127318">MYQLVPESESTKYHPRFSGSVEDNMNGFPNHLSPLGYHNKNSISHPNHYGDSKSLHTVTKYDENRVKGAKTMRPEDPFMGSTRSPLLNIAQYEKNKEHSIHDPHGPHSSPSKLSPYNSLNPSFKTTQYGMNKLPAYESPYDSLSLTESPEKDFQKKSLHETHGAFTTYNPHAHHDSQLSGSPHNSQKISFNTVPYDQNKAHENLKIPATYNPYINYSSQLNVSPYELQKYGLSKTTVNFNPYSLNMTHTVASEKPHHSSYSTPDYDSQKISASYYSPSSKIPRDPHTENNMKNKLPANEQANVYETKHRETLLNSLNNPHATLTSIKHDNGNSPRNKHLDRYSDNHSYPHYENDFNSFDHDQQNHSTRPEIESLDGHGSDNRPHYTLNSIEDPNTRNKPNKYGSNVQHQSDKNFDDRGSLDGFQYKYTSDEEFEVKKADLNEHQPTQGFSDENQYLSVIPHKSKYQSYSLYQKPTTVSQASITKSISQNQSQKPKTYQNVVDETPFTSKNDVFDDRGAHEGFQYKSNYDDDDDDDKNNSDHSDNWKPSNYDSKTVTFDVNTIDPTILKILENTNKPLSIEDLIQEIDGHKTTQSDHNDPTVLNNDNDELQNRFNDDAPDLPSYHKEQTFKKIPLTPPIDDSGFTIGDLNPFVLLRLLFPSGFDKNIPNKNNDQITDSINQTDLLALLLSTQNIYNKNNKTNNKIPSKTVKFENLVKYIDAPLGSPKMSIQEENDPVNKLHSRNDMTNGNEFSSAPYKPKHGSYKPPNYSPPYNKEKKVSDHPVSMQPALAHKEDVNNNQALPLQPYQEATQHPNQEQHPNEVQDNEQDQNEDEEQNHDQDQNHEHDQNHGQDQPQNKHVAIISDESKNFPPLQYPEVHIILHQQKEEDNDDVMSYFPSLMNQRIKKGKEQKAECGEDTHWTRNCHACVCRGGEASCVQIPDCVQRSLEEPMMCKPYSTFKMGSCYSCECNGDGIPECNAAECKIEPKAEESEEDSGEIKHTVYHEFYEEDKAKDMLSYYKFFKKLPKETYDDYPTCEPGTQWVSSCHDCECNEKYKHECTVLDGCKVDLEALGKPGKCKPNSKFYPKSTNVACQECSCDDEGNPSCPLIEPKDE</sequence>
<feature type="region of interest" description="Disordered" evidence="1">
    <location>
        <begin position="724"/>
        <end position="785"/>
    </location>
</feature>
<feature type="compositionally biased region" description="Basic and acidic residues" evidence="1">
    <location>
        <begin position="281"/>
        <end position="291"/>
    </location>
</feature>
<feature type="compositionally biased region" description="Basic and acidic residues" evidence="1">
    <location>
        <begin position="409"/>
        <end position="419"/>
    </location>
</feature>
<evidence type="ECO:0000313" key="3">
    <source>
        <dbReference type="RefSeq" id="XP_026736864.1"/>
    </source>
</evidence>
<protein>
    <submittedName>
        <fullName evidence="3">Homeobox protein 2-like</fullName>
    </submittedName>
</protein>